<evidence type="ECO:0000313" key="2">
    <source>
        <dbReference type="EMBL" id="GMN34618.1"/>
    </source>
</evidence>
<keyword evidence="3" id="KW-1185">Reference proteome</keyword>
<evidence type="ECO:0000256" key="1">
    <source>
        <dbReference type="SAM" id="MobiDB-lite"/>
    </source>
</evidence>
<accession>A0AA87ZWB3</accession>
<name>A0AA87ZWB3_FICCA</name>
<dbReference type="AlphaFoldDB" id="A0AA87ZWB3"/>
<reference evidence="2" key="1">
    <citation type="submission" date="2023-07" db="EMBL/GenBank/DDBJ databases">
        <title>draft genome sequence of fig (Ficus carica).</title>
        <authorList>
            <person name="Takahashi T."/>
            <person name="Nishimura K."/>
        </authorList>
    </citation>
    <scope>NUCLEOTIDE SEQUENCE</scope>
</reference>
<gene>
    <name evidence="2" type="ORF">TIFTF001_004792</name>
</gene>
<feature type="region of interest" description="Disordered" evidence="1">
    <location>
        <begin position="22"/>
        <end position="42"/>
    </location>
</feature>
<proteinExistence type="predicted"/>
<protein>
    <submittedName>
        <fullName evidence="2">Uncharacterized protein</fullName>
    </submittedName>
</protein>
<sequence>MMEAVRDSDGGSRESYGFEFCVNHDEQGDGGGAGNVGSGSSH</sequence>
<comment type="caution">
    <text evidence="2">The sequence shown here is derived from an EMBL/GenBank/DDBJ whole genome shotgun (WGS) entry which is preliminary data.</text>
</comment>
<dbReference type="EMBL" id="BTGU01000005">
    <property type="protein sequence ID" value="GMN34618.1"/>
    <property type="molecule type" value="Genomic_DNA"/>
</dbReference>
<dbReference type="Proteomes" id="UP001187192">
    <property type="component" value="Unassembled WGS sequence"/>
</dbReference>
<evidence type="ECO:0000313" key="3">
    <source>
        <dbReference type="Proteomes" id="UP001187192"/>
    </source>
</evidence>
<feature type="compositionally biased region" description="Gly residues" evidence="1">
    <location>
        <begin position="29"/>
        <end position="42"/>
    </location>
</feature>
<organism evidence="2 3">
    <name type="scientific">Ficus carica</name>
    <name type="common">Common fig</name>
    <dbReference type="NCBI Taxonomy" id="3494"/>
    <lineage>
        <taxon>Eukaryota</taxon>
        <taxon>Viridiplantae</taxon>
        <taxon>Streptophyta</taxon>
        <taxon>Embryophyta</taxon>
        <taxon>Tracheophyta</taxon>
        <taxon>Spermatophyta</taxon>
        <taxon>Magnoliopsida</taxon>
        <taxon>eudicotyledons</taxon>
        <taxon>Gunneridae</taxon>
        <taxon>Pentapetalae</taxon>
        <taxon>rosids</taxon>
        <taxon>fabids</taxon>
        <taxon>Rosales</taxon>
        <taxon>Moraceae</taxon>
        <taxon>Ficeae</taxon>
        <taxon>Ficus</taxon>
    </lineage>
</organism>